<feature type="region of interest" description="Disordered" evidence="2">
    <location>
        <begin position="114"/>
        <end position="149"/>
    </location>
</feature>
<evidence type="ECO:0000313" key="4">
    <source>
        <dbReference type="Proteomes" id="UP000265515"/>
    </source>
</evidence>
<proteinExistence type="predicted"/>
<dbReference type="AlphaFoldDB" id="A0A388LIS5"/>
<comment type="caution">
    <text evidence="3">The sequence shown here is derived from an EMBL/GenBank/DDBJ whole genome shotgun (WGS) entry which is preliminary data.</text>
</comment>
<keyword evidence="4" id="KW-1185">Reference proteome</keyword>
<feature type="region of interest" description="Disordered" evidence="2">
    <location>
        <begin position="287"/>
        <end position="319"/>
    </location>
</feature>
<accession>A0A388LIS5</accession>
<feature type="coiled-coil region" evidence="1">
    <location>
        <begin position="169"/>
        <end position="202"/>
    </location>
</feature>
<organism evidence="3 4">
    <name type="scientific">Chara braunii</name>
    <name type="common">Braun's stonewort</name>
    <dbReference type="NCBI Taxonomy" id="69332"/>
    <lineage>
        <taxon>Eukaryota</taxon>
        <taxon>Viridiplantae</taxon>
        <taxon>Streptophyta</taxon>
        <taxon>Charophyceae</taxon>
        <taxon>Charales</taxon>
        <taxon>Characeae</taxon>
        <taxon>Chara</taxon>
    </lineage>
</organism>
<evidence type="ECO:0000256" key="1">
    <source>
        <dbReference type="SAM" id="Coils"/>
    </source>
</evidence>
<dbReference type="Proteomes" id="UP000265515">
    <property type="component" value="Unassembled WGS sequence"/>
</dbReference>
<reference evidence="3 4" key="1">
    <citation type="journal article" date="2018" name="Cell">
        <title>The Chara Genome: Secondary Complexity and Implications for Plant Terrestrialization.</title>
        <authorList>
            <person name="Nishiyama T."/>
            <person name="Sakayama H."/>
            <person name="Vries J.D."/>
            <person name="Buschmann H."/>
            <person name="Saint-Marcoux D."/>
            <person name="Ullrich K.K."/>
            <person name="Haas F.B."/>
            <person name="Vanderstraeten L."/>
            <person name="Becker D."/>
            <person name="Lang D."/>
            <person name="Vosolsobe S."/>
            <person name="Rombauts S."/>
            <person name="Wilhelmsson P.K.I."/>
            <person name="Janitza P."/>
            <person name="Kern R."/>
            <person name="Heyl A."/>
            <person name="Rumpler F."/>
            <person name="Villalobos L.I.A.C."/>
            <person name="Clay J.M."/>
            <person name="Skokan R."/>
            <person name="Toyoda A."/>
            <person name="Suzuki Y."/>
            <person name="Kagoshima H."/>
            <person name="Schijlen E."/>
            <person name="Tajeshwar N."/>
            <person name="Catarino B."/>
            <person name="Hetherington A.J."/>
            <person name="Saltykova A."/>
            <person name="Bonnot C."/>
            <person name="Breuninger H."/>
            <person name="Symeonidi A."/>
            <person name="Radhakrishnan G.V."/>
            <person name="Van Nieuwerburgh F."/>
            <person name="Deforce D."/>
            <person name="Chang C."/>
            <person name="Karol K.G."/>
            <person name="Hedrich R."/>
            <person name="Ulvskov P."/>
            <person name="Glockner G."/>
            <person name="Delwiche C.F."/>
            <person name="Petrasek J."/>
            <person name="Van de Peer Y."/>
            <person name="Friml J."/>
            <person name="Beilby M."/>
            <person name="Dolan L."/>
            <person name="Kohara Y."/>
            <person name="Sugano S."/>
            <person name="Fujiyama A."/>
            <person name="Delaux P.-M."/>
            <person name="Quint M."/>
            <person name="TheiBen G."/>
            <person name="Hagemann M."/>
            <person name="Harholt J."/>
            <person name="Dunand C."/>
            <person name="Zachgo S."/>
            <person name="Langdale J."/>
            <person name="Maumus F."/>
            <person name="Straeten D.V.D."/>
            <person name="Gould S.B."/>
            <person name="Rensing S.A."/>
        </authorList>
    </citation>
    <scope>NUCLEOTIDE SEQUENCE [LARGE SCALE GENOMIC DNA]</scope>
    <source>
        <strain evidence="3 4">S276</strain>
    </source>
</reference>
<dbReference type="Gramene" id="GBG82218">
    <property type="protein sequence ID" value="GBG82218"/>
    <property type="gene ID" value="CBR_g34500"/>
</dbReference>
<protein>
    <submittedName>
        <fullName evidence="3">Uncharacterized protein</fullName>
    </submittedName>
</protein>
<feature type="compositionally biased region" description="Polar residues" evidence="2">
    <location>
        <begin position="310"/>
        <end position="319"/>
    </location>
</feature>
<evidence type="ECO:0000256" key="2">
    <source>
        <dbReference type="SAM" id="MobiDB-lite"/>
    </source>
</evidence>
<keyword evidence="1" id="KW-0175">Coiled coil</keyword>
<name>A0A388LIS5_CHABU</name>
<feature type="compositionally biased region" description="Polar residues" evidence="2">
    <location>
        <begin position="123"/>
        <end position="133"/>
    </location>
</feature>
<gene>
    <name evidence="3" type="ORF">CBR_g34500</name>
</gene>
<dbReference type="EMBL" id="BFEA01000400">
    <property type="protein sequence ID" value="GBG82218.1"/>
    <property type="molecule type" value="Genomic_DNA"/>
</dbReference>
<sequence>MNARLDSMYEVVRGQKQNGAAEEQKIDSLFKEVEELRLAQGGERNDGASTSWPAIRDDALLARIMQEHEEMKAKQETVTAVNQRVEALEASLKAIKQQHEAALKDNEDWKKEALRTGNKRSRLATSPSSQLKIPSSVPRRPSAETGSVDPTQLAQLHTLQVNALKQLRLQELNQRWEAEQENVRLKEELAKREAERTTLKSAFQQQLNSAGGSVLKTTRDKKKVGDGEEVGGKNGRENFIREARKELASKKKNDLVEICMKEGIKYSTIPRTITDIIEKRVEKALGKKATIQNVSEDDCDDDGKNDGRDSTNSSGPSRA</sequence>
<feature type="coiled-coil region" evidence="1">
    <location>
        <begin position="71"/>
        <end position="112"/>
    </location>
</feature>
<evidence type="ECO:0000313" key="3">
    <source>
        <dbReference type="EMBL" id="GBG82218.1"/>
    </source>
</evidence>